<dbReference type="SUPFAM" id="SSF53383">
    <property type="entry name" value="PLP-dependent transferases"/>
    <property type="match status" value="1"/>
</dbReference>
<reference evidence="7" key="1">
    <citation type="submission" date="2021-05" db="EMBL/GenBank/DDBJ databases">
        <authorList>
            <person name="Tanabe Y."/>
        </authorList>
    </citation>
    <scope>NUCLEOTIDE SEQUENCE</scope>
    <source>
        <strain evidence="7">BOTRYCO-1</strain>
    </source>
</reference>
<dbReference type="Pfam" id="PF01053">
    <property type="entry name" value="Cys_Met_Meta_PP"/>
    <property type="match status" value="1"/>
</dbReference>
<evidence type="ECO:0000256" key="6">
    <source>
        <dbReference type="RuleBase" id="RU362118"/>
    </source>
</evidence>
<evidence type="ECO:0000313" key="7">
    <source>
        <dbReference type="EMBL" id="GIU66205.1"/>
    </source>
</evidence>
<keyword evidence="8" id="KW-1185">Reference proteome</keyword>
<evidence type="ECO:0000256" key="2">
    <source>
        <dbReference type="ARBA" id="ARBA00009077"/>
    </source>
</evidence>
<reference evidence="7" key="2">
    <citation type="journal article" date="2023" name="ISME Commun">
        <title>Characterization of a bloom-associated alphaproteobacterial lineage, 'Candidatus Phycosocius': insights into freshwater algal-bacterial interactions.</title>
        <authorList>
            <person name="Tanabe Y."/>
            <person name="Yamaguchi H."/>
            <person name="Yoshida M."/>
            <person name="Kai A."/>
            <person name="Okazaki Y."/>
        </authorList>
    </citation>
    <scope>NUCLEOTIDE SEQUENCE</scope>
    <source>
        <strain evidence="7">BOTRYCO-1</strain>
    </source>
</reference>
<protein>
    <submittedName>
        <fullName evidence="7">Cystathionine beta-lyase</fullName>
    </submittedName>
</protein>
<dbReference type="InterPro" id="IPR015424">
    <property type="entry name" value="PyrdxlP-dep_Trfase"/>
</dbReference>
<evidence type="ECO:0000256" key="5">
    <source>
        <dbReference type="ARBA" id="ARBA00047517"/>
    </source>
</evidence>
<comment type="catalytic activity">
    <reaction evidence="5">
        <text>L,L-cystathionine + H2O = L-homocysteine + pyruvate + NH4(+)</text>
        <dbReference type="Rhea" id="RHEA:13965"/>
        <dbReference type="ChEBI" id="CHEBI:15361"/>
        <dbReference type="ChEBI" id="CHEBI:15377"/>
        <dbReference type="ChEBI" id="CHEBI:28938"/>
        <dbReference type="ChEBI" id="CHEBI:58161"/>
        <dbReference type="ChEBI" id="CHEBI:58199"/>
    </reaction>
</comment>
<organism evidence="7 8">
    <name type="scientific">Candidatus Phycosocius spiralis</name>
    <dbReference type="NCBI Taxonomy" id="2815099"/>
    <lineage>
        <taxon>Bacteria</taxon>
        <taxon>Pseudomonadati</taxon>
        <taxon>Pseudomonadota</taxon>
        <taxon>Alphaproteobacteria</taxon>
        <taxon>Caulobacterales</taxon>
        <taxon>Caulobacterales incertae sedis</taxon>
        <taxon>Candidatus Phycosocius</taxon>
    </lineage>
</organism>
<gene>
    <name evidence="7" type="ORF">PsB1_0359</name>
</gene>
<evidence type="ECO:0000313" key="8">
    <source>
        <dbReference type="Proteomes" id="UP001161064"/>
    </source>
</evidence>
<keyword evidence="4" id="KW-0456">Lyase</keyword>
<dbReference type="InterPro" id="IPR015421">
    <property type="entry name" value="PyrdxlP-dep_Trfase_major"/>
</dbReference>
<dbReference type="InterPro" id="IPR000277">
    <property type="entry name" value="Cys/Met-Metab_PyrdxlP-dep_enz"/>
</dbReference>
<dbReference type="NCBIfam" id="TIGR01324">
    <property type="entry name" value="cysta_beta_ly_B"/>
    <property type="match status" value="1"/>
</dbReference>
<dbReference type="Gene3D" id="3.90.1150.10">
    <property type="entry name" value="Aspartate Aminotransferase, domain 1"/>
    <property type="match status" value="1"/>
</dbReference>
<dbReference type="PANTHER" id="PTHR43500">
    <property type="entry name" value="CYSTATHIONINE BETA-LYASE-RELATED"/>
    <property type="match status" value="1"/>
</dbReference>
<comment type="caution">
    <text evidence="7">The sequence shown here is derived from an EMBL/GenBank/DDBJ whole genome shotgun (WGS) entry which is preliminary data.</text>
</comment>
<evidence type="ECO:0000256" key="4">
    <source>
        <dbReference type="ARBA" id="ARBA00023239"/>
    </source>
</evidence>
<dbReference type="PIRSF" id="PIRSF001434">
    <property type="entry name" value="CGS"/>
    <property type="match status" value="1"/>
</dbReference>
<dbReference type="PANTHER" id="PTHR43500:SF1">
    <property type="entry name" value="CYSTATHIONINE BETA-LYASE-RELATED"/>
    <property type="match status" value="1"/>
</dbReference>
<name>A0ABQ4PT90_9PROT</name>
<dbReference type="RefSeq" id="WP_284358691.1">
    <property type="nucleotide sequence ID" value="NZ_BPFZ01000002.1"/>
</dbReference>
<accession>A0ABQ4PT90</accession>
<sequence length="402" mass="43549">MTIPTDSKQVSQSHCVQPETELVQLGRDPMSHERAVNPPIQRGSTLLFDQAADLYHAGPNQPIKGYGLEGLSTQDRLCEALTQISRGMGAVLASSGLQALTLALMATTKGGDHVLLTDSSYGPTRRFCREVLGPYGVETEIYDPRIGAGIEALIQPNTSLIILESPGSLTFEIQDIPAITAVAKAHQIATLIDDTWSAGLYMKPFELGVDISMQALTKYQSGHADVLAGALITHSPKWLAKLKSMHQMLGIGTAAEEAWLTLRGLRTMGLRMAHQDKVARQIAAWLEARSEVAQVLHPALPSHPDHALWQRDFTGAGGVFSVVLKPVATAKVHAMCEAYRLFSMGFSWGGYESLALPSSLNVKRRFPSQHAQGPLMRYAIGLEAPEDLLADLEHGFSVLNDA</sequence>
<comment type="similarity">
    <text evidence="2 6">Belongs to the trans-sulfuration enzymes family.</text>
</comment>
<dbReference type="InterPro" id="IPR006233">
    <property type="entry name" value="Cys_b_lyase_bac"/>
</dbReference>
<dbReference type="EMBL" id="BPFZ01000002">
    <property type="protein sequence ID" value="GIU66205.1"/>
    <property type="molecule type" value="Genomic_DNA"/>
</dbReference>
<keyword evidence="3 6" id="KW-0663">Pyridoxal phosphate</keyword>
<dbReference type="InterPro" id="IPR015422">
    <property type="entry name" value="PyrdxlP-dep_Trfase_small"/>
</dbReference>
<dbReference type="Gene3D" id="3.40.640.10">
    <property type="entry name" value="Type I PLP-dependent aspartate aminotransferase-like (Major domain)"/>
    <property type="match status" value="1"/>
</dbReference>
<comment type="cofactor">
    <cofactor evidence="1 6">
        <name>pyridoxal 5'-phosphate</name>
        <dbReference type="ChEBI" id="CHEBI:597326"/>
    </cofactor>
</comment>
<proteinExistence type="inferred from homology"/>
<evidence type="ECO:0000256" key="1">
    <source>
        <dbReference type="ARBA" id="ARBA00001933"/>
    </source>
</evidence>
<dbReference type="Proteomes" id="UP001161064">
    <property type="component" value="Unassembled WGS sequence"/>
</dbReference>
<evidence type="ECO:0000256" key="3">
    <source>
        <dbReference type="ARBA" id="ARBA00022898"/>
    </source>
</evidence>